<name>A0A9D3YWC8_DREPO</name>
<organism evidence="1 5">
    <name type="scientific">Dreissena polymorpha</name>
    <name type="common">Zebra mussel</name>
    <name type="synonym">Mytilus polymorpha</name>
    <dbReference type="NCBI Taxonomy" id="45954"/>
    <lineage>
        <taxon>Eukaryota</taxon>
        <taxon>Metazoa</taxon>
        <taxon>Spiralia</taxon>
        <taxon>Lophotrochozoa</taxon>
        <taxon>Mollusca</taxon>
        <taxon>Bivalvia</taxon>
        <taxon>Autobranchia</taxon>
        <taxon>Heteroconchia</taxon>
        <taxon>Euheterodonta</taxon>
        <taxon>Imparidentia</taxon>
        <taxon>Neoheterodontei</taxon>
        <taxon>Myida</taxon>
        <taxon>Dreissenoidea</taxon>
        <taxon>Dreissenidae</taxon>
        <taxon>Dreissena</taxon>
    </lineage>
</organism>
<proteinExistence type="predicted"/>
<dbReference type="Gene3D" id="3.40.50.1110">
    <property type="entry name" value="SGNH hydrolase"/>
    <property type="match status" value="1"/>
</dbReference>
<gene>
    <name evidence="4" type="ORF">DPMN_027049</name>
    <name evidence="1" type="ORF">DPMN_066459</name>
    <name evidence="3" type="ORF">DPMN_138964</name>
    <name evidence="2" type="ORF">DPMN_158602</name>
</gene>
<evidence type="ECO:0000313" key="3">
    <source>
        <dbReference type="EMBL" id="KAH3810571.1"/>
    </source>
</evidence>
<reference evidence="1" key="2">
    <citation type="submission" date="2020-11" db="EMBL/GenBank/DDBJ databases">
        <authorList>
            <person name="McCartney M.A."/>
            <person name="Auch B."/>
            <person name="Kono T."/>
            <person name="Mallez S."/>
            <person name="Becker A."/>
            <person name="Gohl D.M."/>
            <person name="Silverstein K.A.T."/>
            <person name="Koren S."/>
            <person name="Bechman K.B."/>
            <person name="Herman A."/>
            <person name="Abrahante J.E."/>
            <person name="Garbe J."/>
        </authorList>
    </citation>
    <scope>NUCLEOTIDE SEQUENCE</scope>
    <source>
        <strain evidence="1">Duluth1</strain>
        <tissue evidence="1">Whole animal</tissue>
    </source>
</reference>
<evidence type="ECO:0008006" key="6">
    <source>
        <dbReference type="Google" id="ProtNLM"/>
    </source>
</evidence>
<dbReference type="InterPro" id="IPR036514">
    <property type="entry name" value="SGNH_hydro_sf"/>
</dbReference>
<dbReference type="CDD" id="cd00229">
    <property type="entry name" value="SGNH_hydrolase"/>
    <property type="match status" value="1"/>
</dbReference>
<dbReference type="EMBL" id="JAIWYP010000006">
    <property type="protein sequence ID" value="KAH3810571.1"/>
    <property type="molecule type" value="Genomic_DNA"/>
</dbReference>
<dbReference type="EMBL" id="JAIWYP010000002">
    <property type="protein sequence ID" value="KAH3864037.1"/>
    <property type="molecule type" value="Genomic_DNA"/>
</dbReference>
<keyword evidence="5" id="KW-1185">Reference proteome</keyword>
<evidence type="ECO:0000313" key="4">
    <source>
        <dbReference type="EMBL" id="KAH3864037.1"/>
    </source>
</evidence>
<evidence type="ECO:0000313" key="2">
    <source>
        <dbReference type="EMBL" id="KAH3780780.1"/>
    </source>
</evidence>
<accession>A0A9D3YWC8</accession>
<evidence type="ECO:0000313" key="1">
    <source>
        <dbReference type="EMBL" id="KAH3707064.1"/>
    </source>
</evidence>
<comment type="caution">
    <text evidence="1">The sequence shown here is derived from an EMBL/GenBank/DDBJ whole genome shotgun (WGS) entry which is preliminary data.</text>
</comment>
<dbReference type="Proteomes" id="UP000828390">
    <property type="component" value="Unassembled WGS sequence"/>
</dbReference>
<dbReference type="EMBL" id="JAIWYP010000008">
    <property type="protein sequence ID" value="KAH3780780.1"/>
    <property type="molecule type" value="Genomic_DNA"/>
</dbReference>
<dbReference type="AlphaFoldDB" id="A0A9D3YWC8"/>
<protein>
    <recommendedName>
        <fullName evidence="6">SGNH hydrolase-type esterase domain-containing protein</fullName>
    </recommendedName>
</protein>
<dbReference type="SUPFAM" id="SSF52266">
    <property type="entry name" value="SGNH hydrolase"/>
    <property type="match status" value="1"/>
</dbReference>
<dbReference type="EMBL" id="JAIWYP010000014">
    <property type="protein sequence ID" value="KAH3707064.1"/>
    <property type="molecule type" value="Genomic_DNA"/>
</dbReference>
<reference evidence="1" key="1">
    <citation type="journal article" date="2019" name="bioRxiv">
        <title>The Genome of the Zebra Mussel, Dreissena polymorpha: A Resource for Invasive Species Research.</title>
        <authorList>
            <person name="McCartney M.A."/>
            <person name="Auch B."/>
            <person name="Kono T."/>
            <person name="Mallez S."/>
            <person name="Zhang Y."/>
            <person name="Obille A."/>
            <person name="Becker A."/>
            <person name="Abrahante J.E."/>
            <person name="Garbe J."/>
            <person name="Badalamenti J.P."/>
            <person name="Herman A."/>
            <person name="Mangelson H."/>
            <person name="Liachko I."/>
            <person name="Sullivan S."/>
            <person name="Sone E.D."/>
            <person name="Koren S."/>
            <person name="Silverstein K.A.T."/>
            <person name="Beckman K.B."/>
            <person name="Gohl D.M."/>
        </authorList>
    </citation>
    <scope>NUCLEOTIDE SEQUENCE</scope>
    <source>
        <strain evidence="1">Duluth1</strain>
        <tissue evidence="1">Whole animal</tissue>
    </source>
</reference>
<evidence type="ECO:0000313" key="5">
    <source>
        <dbReference type="Proteomes" id="UP000828390"/>
    </source>
</evidence>
<sequence>MEGKQQRMSVAILGHSFIRRIHESFRHHSLPANYDLTECEVIHMGLGGLCVCGNNQRHVSTDKFKRRFDNFLTIHKPQVVVIQLGENDIDCGIGTNSGILPLTVASTLEEIGILLLKDYSVKKVVICELFTRLRPRNVSVEEYEAKRRHANSILKTLLESHPSITFWSHRRLFGAQTQIFAADGVHLTQFGQYRFYRSLRHAVMRAVKNST</sequence>